<proteinExistence type="predicted"/>
<reference evidence="8" key="1">
    <citation type="submission" date="2022-09" db="EMBL/GenBank/DDBJ databases">
        <title>Tahibacter sp. nov., isolated from a fresh water.</title>
        <authorList>
            <person name="Baek J.H."/>
            <person name="Lee J.K."/>
            <person name="Kim J.M."/>
            <person name="Jeon C.O."/>
        </authorList>
    </citation>
    <scope>NUCLEOTIDE SEQUENCE</scope>
    <source>
        <strain evidence="8">W38</strain>
    </source>
</reference>
<keyword evidence="9" id="KW-1185">Reference proteome</keyword>
<sequence>MSSAGDRAFAVDIRRADAESVDHYKRADGVRWWLELGDELIVAGDTDAVARLARNASGARDLGEMQPEDLVLHARGCGDTSPPAELWVAATESFDLLRRPVDAAHRRALSAAHPEHLGTAEWVPVSPNQVIARQYRLDHPRADPPDPMVQPLVDAVDAARWFQTVSQLASWDRSSYSEQLAQARGWIGQQFQALGLVVAEPAFSFVYNGNTANVNNIVGRLDGTRLPDEWVVVGAHYDSRNETNGAPLTTPGADDNASGCAGVIEAARVLTRFRPERTVVFACFAGEEQGLHGSKAHVAELTQSGNLGKVVAMLNMDMIGWSPDANLGVSLGSTNAPLTQRLAAAAATYVPSLAVTTTTNTCCSDHMPYLNAGRPAVLSIHRGGTSYPSYHRKTDTPSNLGAYASQVGGAIVTMNVAALAGLSGASDRVFADAFDTP</sequence>
<dbReference type="RefSeq" id="WP_261696934.1">
    <property type="nucleotide sequence ID" value="NZ_CP104694.1"/>
</dbReference>
<evidence type="ECO:0000256" key="6">
    <source>
        <dbReference type="ARBA" id="ARBA00022833"/>
    </source>
</evidence>
<organism evidence="8 9">
    <name type="scientific">Tahibacter amnicola</name>
    <dbReference type="NCBI Taxonomy" id="2976241"/>
    <lineage>
        <taxon>Bacteria</taxon>
        <taxon>Pseudomonadati</taxon>
        <taxon>Pseudomonadota</taxon>
        <taxon>Gammaproteobacteria</taxon>
        <taxon>Lysobacterales</taxon>
        <taxon>Rhodanobacteraceae</taxon>
        <taxon>Tahibacter</taxon>
    </lineage>
</organism>
<evidence type="ECO:0000256" key="1">
    <source>
        <dbReference type="ARBA" id="ARBA00022438"/>
    </source>
</evidence>
<dbReference type="PANTHER" id="PTHR12147">
    <property type="entry name" value="METALLOPEPTIDASE M28 FAMILY MEMBER"/>
    <property type="match status" value="1"/>
</dbReference>
<keyword evidence="5" id="KW-0378">Hydrolase</keyword>
<evidence type="ECO:0000313" key="8">
    <source>
        <dbReference type="EMBL" id="UXI69982.1"/>
    </source>
</evidence>
<dbReference type="Gene3D" id="3.40.630.10">
    <property type="entry name" value="Zn peptidases"/>
    <property type="match status" value="1"/>
</dbReference>
<dbReference type="EMBL" id="CP104694">
    <property type="protein sequence ID" value="UXI69982.1"/>
    <property type="molecule type" value="Genomic_DNA"/>
</dbReference>
<keyword evidence="4" id="KW-0732">Signal</keyword>
<keyword evidence="6" id="KW-0862">Zinc</keyword>
<evidence type="ECO:0000256" key="2">
    <source>
        <dbReference type="ARBA" id="ARBA00022670"/>
    </source>
</evidence>
<dbReference type="Proteomes" id="UP001064632">
    <property type="component" value="Chromosome"/>
</dbReference>
<dbReference type="InterPro" id="IPR045175">
    <property type="entry name" value="M28_fam"/>
</dbReference>
<protein>
    <submittedName>
        <fullName evidence="8">M28 family metallopeptidase</fullName>
    </submittedName>
</protein>
<evidence type="ECO:0000256" key="5">
    <source>
        <dbReference type="ARBA" id="ARBA00022801"/>
    </source>
</evidence>
<evidence type="ECO:0000313" key="9">
    <source>
        <dbReference type="Proteomes" id="UP001064632"/>
    </source>
</evidence>
<evidence type="ECO:0000259" key="7">
    <source>
        <dbReference type="Pfam" id="PF04389"/>
    </source>
</evidence>
<dbReference type="Pfam" id="PF04389">
    <property type="entry name" value="Peptidase_M28"/>
    <property type="match status" value="1"/>
</dbReference>
<keyword evidence="1" id="KW-0031">Aminopeptidase</keyword>
<accession>A0ABY6BKI2</accession>
<keyword evidence="3" id="KW-0479">Metal-binding</keyword>
<dbReference type="InterPro" id="IPR007484">
    <property type="entry name" value="Peptidase_M28"/>
</dbReference>
<gene>
    <name evidence="8" type="ORF">N4264_10255</name>
</gene>
<dbReference type="PANTHER" id="PTHR12147:SF56">
    <property type="entry name" value="AMINOPEPTIDASE YDR415C-RELATED"/>
    <property type="match status" value="1"/>
</dbReference>
<keyword evidence="2" id="KW-0645">Protease</keyword>
<feature type="domain" description="Peptidase M28" evidence="7">
    <location>
        <begin position="216"/>
        <end position="404"/>
    </location>
</feature>
<evidence type="ECO:0000256" key="3">
    <source>
        <dbReference type="ARBA" id="ARBA00022723"/>
    </source>
</evidence>
<dbReference type="SUPFAM" id="SSF53187">
    <property type="entry name" value="Zn-dependent exopeptidases"/>
    <property type="match status" value="1"/>
</dbReference>
<name>A0ABY6BKI2_9GAMM</name>
<evidence type="ECO:0000256" key="4">
    <source>
        <dbReference type="ARBA" id="ARBA00022729"/>
    </source>
</evidence>